<dbReference type="Proteomes" id="UP000095647">
    <property type="component" value="Unassembled WGS sequence"/>
</dbReference>
<evidence type="ECO:0000313" key="3">
    <source>
        <dbReference type="EMBL" id="KAB5885962.1"/>
    </source>
</evidence>
<dbReference type="Proteomes" id="UP000437631">
    <property type="component" value="Unassembled WGS sequence"/>
</dbReference>
<sequence>MNSMFNQLLNVKGTVVEGVRIADSPLRPEPVLEIRVRPRRGMLRCSRCGGLDIRLPQPRT</sequence>
<dbReference type="EMBL" id="WDLT01000003">
    <property type="protein sequence ID" value="KAB5747133.1"/>
    <property type="molecule type" value="Genomic_DNA"/>
</dbReference>
<dbReference type="EMBL" id="LNKH01000007">
    <property type="protein sequence ID" value="OSG96831.1"/>
    <property type="molecule type" value="Genomic_DNA"/>
</dbReference>
<dbReference type="Proteomes" id="UP000284589">
    <property type="component" value="Unassembled WGS sequence"/>
</dbReference>
<accession>A0A0G9MAG2</accession>
<reference evidence="1 7" key="1">
    <citation type="submission" date="2015-09" db="EMBL/GenBank/DDBJ databases">
        <authorList>
            <consortium name="Pathogen Informatics"/>
        </authorList>
    </citation>
    <scope>NUCLEOTIDE SEQUENCE [LARGE SCALE GENOMIC DNA]</scope>
    <source>
        <strain evidence="1 7">2789STDY5608824</strain>
    </source>
</reference>
<organism evidence="4 12">
    <name type="scientific">Bifidobacterium adolescentis</name>
    <dbReference type="NCBI Taxonomy" id="1680"/>
    <lineage>
        <taxon>Bacteria</taxon>
        <taxon>Bacillati</taxon>
        <taxon>Actinomycetota</taxon>
        <taxon>Actinomycetes</taxon>
        <taxon>Bifidobacteriales</taxon>
        <taxon>Bifidobacteriaceae</taxon>
        <taxon>Bifidobacterium</taxon>
    </lineage>
</organism>
<evidence type="ECO:0000313" key="6">
    <source>
        <dbReference type="EMBL" id="RHJ18111.1"/>
    </source>
</evidence>
<dbReference type="RefSeq" id="WP_046999334.1">
    <property type="nucleotide sequence ID" value="NZ_CACRSR010000004.1"/>
</dbReference>
<gene>
    <name evidence="5" type="ORF">AL0462_1326</name>
    <name evidence="6" type="ORF">DW139_05525</name>
    <name evidence="1" type="ORF">ERS852382_00097</name>
    <name evidence="4" type="ORF">GA542_06325</name>
    <name evidence="3" type="ORF">GA629_04655</name>
    <name evidence="2" type="ORF">GA752_03755</name>
</gene>
<dbReference type="EMBL" id="QRLP01000003">
    <property type="protein sequence ID" value="RHJ18111.1"/>
    <property type="molecule type" value="Genomic_DNA"/>
</dbReference>
<dbReference type="EMBL" id="WDFR01000002">
    <property type="protein sequence ID" value="KAB6030441.1"/>
    <property type="molecule type" value="Genomic_DNA"/>
</dbReference>
<proteinExistence type="predicted"/>
<evidence type="ECO:0000313" key="1">
    <source>
        <dbReference type="EMBL" id="CUN35303.1"/>
    </source>
</evidence>
<evidence type="ECO:0000313" key="7">
    <source>
        <dbReference type="Proteomes" id="UP000095647"/>
    </source>
</evidence>
<evidence type="ECO:0000313" key="4">
    <source>
        <dbReference type="EMBL" id="KAB6030441.1"/>
    </source>
</evidence>
<name>A0A0G9MAG2_BIFAD</name>
<reference evidence="5 8" key="2">
    <citation type="journal article" date="2016" name="Sci. Rep.">
        <title>Evaluation of genetic diversity among strains of the human gut commensal Bifidobacterium adolescentis.</title>
        <authorList>
            <person name="Duranti S."/>
            <person name="Milani C."/>
            <person name="Lugli G.A."/>
            <person name="Mancabelli L."/>
            <person name="Turroni F."/>
            <person name="Ferrario C."/>
            <person name="Mangifesta M."/>
            <person name="Viappiani A."/>
            <person name="Sanchez B."/>
            <person name="Margolles A."/>
            <person name="van Sinderen D."/>
            <person name="Ventura M."/>
        </authorList>
    </citation>
    <scope>NUCLEOTIDE SEQUENCE [LARGE SCALE GENOMIC DNA]</scope>
    <source>
        <strain evidence="5 8">AL46-2</strain>
    </source>
</reference>
<evidence type="ECO:0000313" key="9">
    <source>
        <dbReference type="Proteomes" id="UP000284589"/>
    </source>
</evidence>
<evidence type="ECO:0000313" key="11">
    <source>
        <dbReference type="Proteomes" id="UP000470200"/>
    </source>
</evidence>
<dbReference type="PATRIC" id="fig|1680.7.peg.1040"/>
<dbReference type="AlphaFoldDB" id="A0A0G9MAG2"/>
<evidence type="ECO:0000313" key="2">
    <source>
        <dbReference type="EMBL" id="KAB5747133.1"/>
    </source>
</evidence>
<reference evidence="6 9" key="3">
    <citation type="submission" date="2018-08" db="EMBL/GenBank/DDBJ databases">
        <title>A genome reference for cultivated species of the human gut microbiota.</title>
        <authorList>
            <person name="Zou Y."/>
            <person name="Xue W."/>
            <person name="Luo G."/>
        </authorList>
    </citation>
    <scope>NUCLEOTIDE SEQUENCE [LARGE SCALE GENOMIC DNA]</scope>
    <source>
        <strain evidence="6 9">AM12-20</strain>
    </source>
</reference>
<dbReference type="EMBL" id="CYYI01000001">
    <property type="protein sequence ID" value="CUN35303.1"/>
    <property type="molecule type" value="Genomic_DNA"/>
</dbReference>
<protein>
    <submittedName>
        <fullName evidence="1 5">Transposase</fullName>
    </submittedName>
</protein>
<evidence type="ECO:0000313" key="12">
    <source>
        <dbReference type="Proteomes" id="UP000470926"/>
    </source>
</evidence>
<evidence type="ECO:0000313" key="10">
    <source>
        <dbReference type="Proteomes" id="UP000437631"/>
    </source>
</evidence>
<evidence type="ECO:0000313" key="8">
    <source>
        <dbReference type="Proteomes" id="UP000193905"/>
    </source>
</evidence>
<dbReference type="Proteomes" id="UP000193905">
    <property type="component" value="Unassembled WGS sequence"/>
</dbReference>
<dbReference type="EMBL" id="WDIP01000003">
    <property type="protein sequence ID" value="KAB5885962.1"/>
    <property type="molecule type" value="Genomic_DNA"/>
</dbReference>
<reference evidence="10 11" key="4">
    <citation type="journal article" date="2019" name="Nat. Med.">
        <title>A library of human gut bacterial isolates paired with longitudinal multiomics data enables mechanistic microbiome research.</title>
        <authorList>
            <person name="Poyet M."/>
            <person name="Groussin M."/>
            <person name="Gibbons S.M."/>
            <person name="Avila-Pacheco J."/>
            <person name="Jiang X."/>
            <person name="Kearney S.M."/>
            <person name="Perrotta A.R."/>
            <person name="Berdy B."/>
            <person name="Zhao S."/>
            <person name="Lieberman T.D."/>
            <person name="Swanson P.K."/>
            <person name="Smith M."/>
            <person name="Roesemann S."/>
            <person name="Alexander J.E."/>
            <person name="Rich S.A."/>
            <person name="Livny J."/>
            <person name="Vlamakis H."/>
            <person name="Clish C."/>
            <person name="Bullock K."/>
            <person name="Deik A."/>
            <person name="Scott J."/>
            <person name="Pierce K.A."/>
            <person name="Xavier R.J."/>
            <person name="Alm E.J."/>
        </authorList>
    </citation>
    <scope>NUCLEOTIDE SEQUENCE [LARGE SCALE GENOMIC DNA]</scope>
    <source>
        <strain evidence="3 11">BIOML-A105</strain>
        <strain evidence="2 10">BIOML-A190</strain>
        <strain evidence="4 12">BIOML-A26</strain>
    </source>
</reference>
<evidence type="ECO:0000313" key="5">
    <source>
        <dbReference type="EMBL" id="OSG96831.1"/>
    </source>
</evidence>
<dbReference type="Proteomes" id="UP000470200">
    <property type="component" value="Unassembled WGS sequence"/>
</dbReference>
<dbReference type="Proteomes" id="UP000470926">
    <property type="component" value="Unassembled WGS sequence"/>
</dbReference>